<feature type="transmembrane region" description="Helical" evidence="5">
    <location>
        <begin position="12"/>
        <end position="29"/>
    </location>
</feature>
<dbReference type="Proteomes" id="UP001205890">
    <property type="component" value="Unassembled WGS sequence"/>
</dbReference>
<dbReference type="RefSeq" id="WP_254746172.1">
    <property type="nucleotide sequence ID" value="NZ_JANCLU010000029.1"/>
</dbReference>
<dbReference type="PANTHER" id="PTHR43847:SF1">
    <property type="entry name" value="BLL3993 PROTEIN"/>
    <property type="match status" value="1"/>
</dbReference>
<dbReference type="PANTHER" id="PTHR43847">
    <property type="entry name" value="BLL3993 PROTEIN"/>
    <property type="match status" value="1"/>
</dbReference>
<dbReference type="Pfam" id="PF04191">
    <property type="entry name" value="PEMT"/>
    <property type="match status" value="1"/>
</dbReference>
<evidence type="ECO:0000313" key="6">
    <source>
        <dbReference type="EMBL" id="MCP8940899.1"/>
    </source>
</evidence>
<gene>
    <name evidence="6" type="ORF">NK718_20420</name>
</gene>
<organism evidence="6 7">
    <name type="scientific">Alsobacter ponti</name>
    <dbReference type="NCBI Taxonomy" id="2962936"/>
    <lineage>
        <taxon>Bacteria</taxon>
        <taxon>Pseudomonadati</taxon>
        <taxon>Pseudomonadota</taxon>
        <taxon>Alphaproteobacteria</taxon>
        <taxon>Hyphomicrobiales</taxon>
        <taxon>Alsobacteraceae</taxon>
        <taxon>Alsobacter</taxon>
    </lineage>
</organism>
<accession>A0ABT1LHI7</accession>
<keyword evidence="3 5" id="KW-1133">Transmembrane helix</keyword>
<comment type="subcellular location">
    <subcellularLocation>
        <location evidence="1">Endomembrane system</location>
        <topology evidence="1">Multi-pass membrane protein</topology>
    </subcellularLocation>
</comment>
<name>A0ABT1LHI7_9HYPH</name>
<evidence type="ECO:0000256" key="4">
    <source>
        <dbReference type="ARBA" id="ARBA00023136"/>
    </source>
</evidence>
<dbReference type="Gene3D" id="1.20.120.1630">
    <property type="match status" value="1"/>
</dbReference>
<evidence type="ECO:0000256" key="5">
    <source>
        <dbReference type="SAM" id="Phobius"/>
    </source>
</evidence>
<keyword evidence="7" id="KW-1185">Reference proteome</keyword>
<feature type="transmembrane region" description="Helical" evidence="5">
    <location>
        <begin position="35"/>
        <end position="52"/>
    </location>
</feature>
<keyword evidence="2 5" id="KW-0812">Transmembrane</keyword>
<comment type="caution">
    <text evidence="6">The sequence shown here is derived from an EMBL/GenBank/DDBJ whole genome shotgun (WGS) entry which is preliminary data.</text>
</comment>
<keyword evidence="4 5" id="KW-0472">Membrane</keyword>
<proteinExistence type="predicted"/>
<dbReference type="InterPro" id="IPR007318">
    <property type="entry name" value="Phopholipid_MeTrfase"/>
</dbReference>
<feature type="transmembrane region" description="Helical" evidence="5">
    <location>
        <begin position="130"/>
        <end position="150"/>
    </location>
</feature>
<evidence type="ECO:0000256" key="1">
    <source>
        <dbReference type="ARBA" id="ARBA00004127"/>
    </source>
</evidence>
<evidence type="ECO:0000256" key="3">
    <source>
        <dbReference type="ARBA" id="ARBA00022989"/>
    </source>
</evidence>
<feature type="transmembrane region" description="Helical" evidence="5">
    <location>
        <begin position="87"/>
        <end position="109"/>
    </location>
</feature>
<dbReference type="InterPro" id="IPR052527">
    <property type="entry name" value="Metal_cation-efflux_comp"/>
</dbReference>
<reference evidence="6 7" key="1">
    <citation type="submission" date="2022-07" db="EMBL/GenBank/DDBJ databases">
        <authorList>
            <person name="Li W.-J."/>
            <person name="Deng Q.-Q."/>
        </authorList>
    </citation>
    <scope>NUCLEOTIDE SEQUENCE [LARGE SCALE GENOMIC DNA]</scope>
    <source>
        <strain evidence="6 7">SYSU M60028</strain>
    </source>
</reference>
<dbReference type="EMBL" id="JANCLU010000029">
    <property type="protein sequence ID" value="MCP8940899.1"/>
    <property type="molecule type" value="Genomic_DNA"/>
</dbReference>
<evidence type="ECO:0000313" key="7">
    <source>
        <dbReference type="Proteomes" id="UP001205890"/>
    </source>
</evidence>
<protein>
    <submittedName>
        <fullName evidence="6">Isoprenylcysteine carboxylmethyltransferase family protein</fullName>
    </submittedName>
</protein>
<sequence length="199" mass="22232">MTRSQLALIDRLEQAVITVLWLWFAYRIYESSSPFAPLLLISEISVAVFVLVRRPTLNVSTRLSDWGLACAATALPLLAEPTNGEGFVVAGMLFYLAGLLWQLGAKFFLRRSFGVAPANRGIVTSGPYRFMRHPIYAGYLSTHIGILLLMPSLWNLTVYGAAWAVQVLRLLAEERLLGEDPDYRSYQQKVPARLVPGVF</sequence>
<evidence type="ECO:0000256" key="2">
    <source>
        <dbReference type="ARBA" id="ARBA00022692"/>
    </source>
</evidence>